<feature type="transmembrane region" description="Helical" evidence="1">
    <location>
        <begin position="248"/>
        <end position="268"/>
    </location>
</feature>
<keyword evidence="2" id="KW-1185">Reference proteome</keyword>
<dbReference type="PANTHER" id="PTHR31410">
    <property type="entry name" value="TRANSMEMBRANE PROTEIN 246"/>
    <property type="match status" value="1"/>
</dbReference>
<feature type="transmembrane region" description="Helical" evidence="1">
    <location>
        <begin position="6"/>
        <end position="26"/>
    </location>
</feature>
<dbReference type="GO" id="GO:0006506">
    <property type="term" value="P:GPI anchor biosynthetic process"/>
    <property type="evidence" value="ECO:0007669"/>
    <property type="project" value="InterPro"/>
</dbReference>
<organism evidence="2 4">
    <name type="scientific">Parascaris univalens</name>
    <name type="common">Nematode worm</name>
    <dbReference type="NCBI Taxonomy" id="6257"/>
    <lineage>
        <taxon>Eukaryota</taxon>
        <taxon>Metazoa</taxon>
        <taxon>Ecdysozoa</taxon>
        <taxon>Nematoda</taxon>
        <taxon>Chromadorea</taxon>
        <taxon>Rhabditida</taxon>
        <taxon>Spirurina</taxon>
        <taxon>Ascaridomorpha</taxon>
        <taxon>Ascaridoidea</taxon>
        <taxon>Ascarididae</taxon>
        <taxon>Parascaris</taxon>
    </lineage>
</organism>
<sequence length="372" mass="43637">MRIVRWIRNFFYQLCLISIVILILALSRSLVPTLSGIEDIFPSNISRHFNAAQFNKWRTRRANLTLERISKPFNLTSEDNQVISVIIIASGREGYFLTQIIATFIDILQISKLYASITICNVSLAENEEIDRLSRIIPVIKPIKSFTYDFNKYEQRLMKEANDYWFCMNATHNSRYTLLIEDDALPVPAFDSLMRSVVDRMDNDQRLDFIKLYHPGDLRKIPYYFQVSITCLLISLLLTFAVWRSIAWLPFLLTFAFFVYHFDVYYTYQFFADIRYALTDSIYVAMSESCCTPAIIYRTSKIPKMLHYFTIRSASMDHLAKDDILDEAPFISRLTDTNLIIHIGYISAIRRRAVTLDVLKQLQYRSQHIFPF</sequence>
<proteinExistence type="predicted"/>
<keyword evidence="1" id="KW-0812">Transmembrane</keyword>
<dbReference type="GO" id="GO:0016757">
    <property type="term" value="F:glycosyltransferase activity"/>
    <property type="evidence" value="ECO:0007669"/>
    <property type="project" value="InterPro"/>
</dbReference>
<name>A0A914ZNC4_PARUN</name>
<protein>
    <submittedName>
        <fullName evidence="3 4">Uncharacterized protein</fullName>
    </submittedName>
</protein>
<dbReference type="WBParaSite" id="PgB06_g076_t06">
    <property type="protein sequence ID" value="PgB06_g076_t06"/>
    <property type="gene ID" value="PgB06_g076"/>
</dbReference>
<dbReference type="Proteomes" id="UP000887569">
    <property type="component" value="Unplaced"/>
</dbReference>
<keyword evidence="1" id="KW-1133">Transmembrane helix</keyword>
<dbReference type="WBParaSite" id="PgB06_g076_t01">
    <property type="protein sequence ID" value="PgB06_g076_t01"/>
    <property type="gene ID" value="PgB06_g076"/>
</dbReference>
<dbReference type="GO" id="GO:0000139">
    <property type="term" value="C:Golgi membrane"/>
    <property type="evidence" value="ECO:0007669"/>
    <property type="project" value="InterPro"/>
</dbReference>
<accession>A0A914ZNC4</accession>
<feature type="transmembrane region" description="Helical" evidence="1">
    <location>
        <begin position="221"/>
        <end position="242"/>
    </location>
</feature>
<evidence type="ECO:0000313" key="3">
    <source>
        <dbReference type="WBParaSite" id="PgB06_g076_t01"/>
    </source>
</evidence>
<evidence type="ECO:0000256" key="1">
    <source>
        <dbReference type="SAM" id="Phobius"/>
    </source>
</evidence>
<evidence type="ECO:0000313" key="2">
    <source>
        <dbReference type="Proteomes" id="UP000887569"/>
    </source>
</evidence>
<dbReference type="AlphaFoldDB" id="A0A914ZNC4"/>
<dbReference type="WBParaSite" id="PgB06_g076_t03">
    <property type="protein sequence ID" value="PgB06_g076_t03"/>
    <property type="gene ID" value="PgB06_g076"/>
</dbReference>
<reference evidence="3 4" key="1">
    <citation type="submission" date="2022-11" db="UniProtKB">
        <authorList>
            <consortium name="WormBaseParasite"/>
        </authorList>
    </citation>
    <scope>IDENTIFICATION</scope>
</reference>
<keyword evidence="1" id="KW-0472">Membrane</keyword>
<dbReference type="PANTHER" id="PTHR31410:SF1">
    <property type="entry name" value="POST-GPI ATTACHMENT TO PROTEINS FACTOR 4"/>
    <property type="match status" value="1"/>
</dbReference>
<evidence type="ECO:0000313" key="4">
    <source>
        <dbReference type="WBParaSite" id="PgB06_g076_t03"/>
    </source>
</evidence>
<dbReference type="InterPro" id="IPR029675">
    <property type="entry name" value="PGAP4"/>
</dbReference>